<evidence type="ECO:0000256" key="5">
    <source>
        <dbReference type="ARBA" id="ARBA00022989"/>
    </source>
</evidence>
<dbReference type="SMART" id="SM00409">
    <property type="entry name" value="IG"/>
    <property type="match status" value="2"/>
</dbReference>
<dbReference type="GO" id="GO:0030246">
    <property type="term" value="F:carbohydrate binding"/>
    <property type="evidence" value="ECO:0007669"/>
    <property type="project" value="UniProtKB-KW"/>
</dbReference>
<dbReference type="Proteomes" id="UP000265020">
    <property type="component" value="Unassembled WGS sequence"/>
</dbReference>
<dbReference type="Ensembl" id="ENSCVAT00000028802.1">
    <property type="protein sequence ID" value="ENSCVAP00000019595.1"/>
    <property type="gene ID" value="ENSCVAG00000022973.1"/>
</dbReference>
<keyword evidence="7" id="KW-1015">Disulfide bond</keyword>
<dbReference type="Gene3D" id="2.60.40.10">
    <property type="entry name" value="Immunoglobulins"/>
    <property type="match status" value="3"/>
</dbReference>
<sequence>DVQPGFKGRVSLLEPDVTNRNCSIIINDLSKSDSGYYLLKVEGDRSGDKYYYTVLYTNLSVKDLHQKPEVKISPLIEGQQVTLSCTAPGFCSGSPPKITWMWRRKGEEDSYIQGNITASKTENLTAVTKSHSSTLTFKPSVENHNTIITCQVSFTGNETRKRTLFKPQLYFYSTDIRKPQIYGRTTVMEGDDLNLACSVDSFPPSVIRWTKSGTETDLGNVYFSIINVTTEEARRYICTATNQNNNLTKEVVYFCNFSANHVTHCG</sequence>
<dbReference type="InterPro" id="IPR013162">
    <property type="entry name" value="CD80_C2-set"/>
</dbReference>
<protein>
    <recommendedName>
        <fullName evidence="9">Ig-like domain-containing protein</fullName>
    </recommendedName>
</protein>
<feature type="domain" description="Ig-like" evidence="9">
    <location>
        <begin position="68"/>
        <end position="165"/>
    </location>
</feature>
<evidence type="ECO:0000256" key="8">
    <source>
        <dbReference type="ARBA" id="ARBA00038361"/>
    </source>
</evidence>
<dbReference type="InterPro" id="IPR013106">
    <property type="entry name" value="Ig_V-set"/>
</dbReference>
<dbReference type="InterPro" id="IPR003598">
    <property type="entry name" value="Ig_sub2"/>
</dbReference>
<evidence type="ECO:0000259" key="9">
    <source>
        <dbReference type="PROSITE" id="PS50835"/>
    </source>
</evidence>
<dbReference type="InterPro" id="IPR003599">
    <property type="entry name" value="Ig_sub"/>
</dbReference>
<keyword evidence="2" id="KW-0812">Transmembrane</keyword>
<dbReference type="Pfam" id="PF13927">
    <property type="entry name" value="Ig_3"/>
    <property type="match status" value="1"/>
</dbReference>
<name>A0A3Q2G7I6_CYPVA</name>
<dbReference type="GO" id="GO:0007155">
    <property type="term" value="P:cell adhesion"/>
    <property type="evidence" value="ECO:0007669"/>
    <property type="project" value="UniProtKB-KW"/>
</dbReference>
<evidence type="ECO:0000256" key="3">
    <source>
        <dbReference type="ARBA" id="ARBA00022734"/>
    </source>
</evidence>
<evidence type="ECO:0000256" key="7">
    <source>
        <dbReference type="ARBA" id="ARBA00023157"/>
    </source>
</evidence>
<dbReference type="GeneTree" id="ENSGT01150000286924"/>
<reference evidence="10" key="2">
    <citation type="submission" date="2025-09" db="UniProtKB">
        <authorList>
            <consortium name="Ensembl"/>
        </authorList>
    </citation>
    <scope>IDENTIFICATION</scope>
</reference>
<dbReference type="InterPro" id="IPR036179">
    <property type="entry name" value="Ig-like_dom_sf"/>
</dbReference>
<dbReference type="InterPro" id="IPR051036">
    <property type="entry name" value="SIGLEC"/>
</dbReference>
<comment type="subcellular location">
    <subcellularLocation>
        <location evidence="1">Membrane</location>
        <topology evidence="1">Single-pass type I membrane protein</topology>
    </subcellularLocation>
</comment>
<evidence type="ECO:0000256" key="4">
    <source>
        <dbReference type="ARBA" id="ARBA00022889"/>
    </source>
</evidence>
<dbReference type="InterPro" id="IPR013783">
    <property type="entry name" value="Ig-like_fold"/>
</dbReference>
<dbReference type="SMART" id="SM00408">
    <property type="entry name" value="IGc2"/>
    <property type="match status" value="2"/>
</dbReference>
<keyword evidence="11" id="KW-1185">Reference proteome</keyword>
<feature type="domain" description="Ig-like" evidence="9">
    <location>
        <begin position="167"/>
        <end position="248"/>
    </location>
</feature>
<dbReference type="GO" id="GO:0033691">
    <property type="term" value="F:sialic acid binding"/>
    <property type="evidence" value="ECO:0007669"/>
    <property type="project" value="TreeGrafter"/>
</dbReference>
<evidence type="ECO:0000313" key="11">
    <source>
        <dbReference type="Proteomes" id="UP000265020"/>
    </source>
</evidence>
<keyword evidence="3" id="KW-0430">Lectin</keyword>
<dbReference type="PROSITE" id="PS50835">
    <property type="entry name" value="IG_LIKE"/>
    <property type="match status" value="2"/>
</dbReference>
<dbReference type="GO" id="GO:0005886">
    <property type="term" value="C:plasma membrane"/>
    <property type="evidence" value="ECO:0007669"/>
    <property type="project" value="TreeGrafter"/>
</dbReference>
<keyword evidence="4" id="KW-0130">Cell adhesion</keyword>
<dbReference type="SUPFAM" id="SSF48726">
    <property type="entry name" value="Immunoglobulin"/>
    <property type="match status" value="3"/>
</dbReference>
<organism evidence="10 11">
    <name type="scientific">Cyprinodon variegatus</name>
    <name type="common">Sheepshead minnow</name>
    <dbReference type="NCBI Taxonomy" id="28743"/>
    <lineage>
        <taxon>Eukaryota</taxon>
        <taxon>Metazoa</taxon>
        <taxon>Chordata</taxon>
        <taxon>Craniata</taxon>
        <taxon>Vertebrata</taxon>
        <taxon>Euteleostomi</taxon>
        <taxon>Actinopterygii</taxon>
        <taxon>Neopterygii</taxon>
        <taxon>Teleostei</taxon>
        <taxon>Neoteleostei</taxon>
        <taxon>Acanthomorphata</taxon>
        <taxon>Ovalentaria</taxon>
        <taxon>Atherinomorphae</taxon>
        <taxon>Cyprinodontiformes</taxon>
        <taxon>Cyprinodontidae</taxon>
        <taxon>Cyprinodon</taxon>
    </lineage>
</organism>
<dbReference type="Pfam" id="PF08205">
    <property type="entry name" value="C2-set_2"/>
    <property type="match status" value="1"/>
</dbReference>
<accession>A0A3Q2G7I6</accession>
<dbReference type="PANTHER" id="PTHR12035:SF128">
    <property type="entry name" value="BRANCHED CHAIN KETO ACID DEHYDROGENASE E1 SUBUNIT BETA,-LIKE-RELATED"/>
    <property type="match status" value="1"/>
</dbReference>
<dbReference type="AlphaFoldDB" id="A0A3Q2G7I6"/>
<dbReference type="Pfam" id="PF07686">
    <property type="entry name" value="V-set"/>
    <property type="match status" value="1"/>
</dbReference>
<dbReference type="InterPro" id="IPR007110">
    <property type="entry name" value="Ig-like_dom"/>
</dbReference>
<evidence type="ECO:0000256" key="2">
    <source>
        <dbReference type="ARBA" id="ARBA00022692"/>
    </source>
</evidence>
<evidence type="ECO:0000256" key="6">
    <source>
        <dbReference type="ARBA" id="ARBA00023136"/>
    </source>
</evidence>
<dbReference type="PANTHER" id="PTHR12035">
    <property type="entry name" value="SIALIC ACID BINDING IMMUNOGLOBULIN-LIKE LECTIN"/>
    <property type="match status" value="1"/>
</dbReference>
<keyword evidence="5" id="KW-1133">Transmembrane helix</keyword>
<comment type="similarity">
    <text evidence="8">Belongs to the immunoglobulin superfamily. SIGLEC (sialic acid binding Ig-like lectin) family.</text>
</comment>
<reference evidence="10" key="1">
    <citation type="submission" date="2025-08" db="UniProtKB">
        <authorList>
            <consortium name="Ensembl"/>
        </authorList>
    </citation>
    <scope>IDENTIFICATION</scope>
</reference>
<evidence type="ECO:0000313" key="10">
    <source>
        <dbReference type="Ensembl" id="ENSCVAP00000019595.1"/>
    </source>
</evidence>
<keyword evidence="6" id="KW-0472">Membrane</keyword>
<proteinExistence type="inferred from homology"/>
<evidence type="ECO:0000256" key="1">
    <source>
        <dbReference type="ARBA" id="ARBA00004479"/>
    </source>
</evidence>